<reference evidence="1 2" key="1">
    <citation type="submission" date="2018-06" db="EMBL/GenBank/DDBJ databases">
        <authorList>
            <consortium name="Pathogen Informatics"/>
            <person name="Doyle S."/>
        </authorList>
    </citation>
    <scope>NUCLEOTIDE SEQUENCE [LARGE SCALE GENOMIC DNA]</scope>
    <source>
        <strain evidence="1 2">NCTC9962</strain>
    </source>
</reference>
<protein>
    <submittedName>
        <fullName evidence="1">Endonuclease/exonuclease/phosphatase family protein</fullName>
    </submittedName>
</protein>
<evidence type="ECO:0000313" key="2">
    <source>
        <dbReference type="Proteomes" id="UP000254052"/>
    </source>
</evidence>
<name>A0A377DII9_ECOLX</name>
<dbReference type="InterPro" id="IPR036691">
    <property type="entry name" value="Endo/exonu/phosph_ase_sf"/>
</dbReference>
<keyword evidence="1" id="KW-0540">Nuclease</keyword>
<sequence length="110" mass="12798">MNALYRFAREMSLRQVRFTDDQRRRAFGRPLDFVFYRGLNVSEASVLVTRASDHNPLLVEFSPGKPDNKVCQVCHRADQRLALRKLSAVVAYDYLPTCWMSWHKLPKPGN</sequence>
<gene>
    <name evidence="1" type="ORF">NCTC9962_07373</name>
</gene>
<dbReference type="GO" id="GO:0004519">
    <property type="term" value="F:endonuclease activity"/>
    <property type="evidence" value="ECO:0007669"/>
    <property type="project" value="UniProtKB-KW"/>
</dbReference>
<dbReference type="EMBL" id="UGED01000023">
    <property type="protein sequence ID" value="STM20801.1"/>
    <property type="molecule type" value="Genomic_DNA"/>
</dbReference>
<accession>A0A377DII9</accession>
<evidence type="ECO:0000313" key="1">
    <source>
        <dbReference type="EMBL" id="STM20801.1"/>
    </source>
</evidence>
<dbReference type="SUPFAM" id="SSF56219">
    <property type="entry name" value="DNase I-like"/>
    <property type="match status" value="1"/>
</dbReference>
<proteinExistence type="predicted"/>
<keyword evidence="1" id="KW-0269">Exonuclease</keyword>
<keyword evidence="1" id="KW-0255">Endonuclease</keyword>
<dbReference type="GO" id="GO:0004527">
    <property type="term" value="F:exonuclease activity"/>
    <property type="evidence" value="ECO:0007669"/>
    <property type="project" value="UniProtKB-KW"/>
</dbReference>
<organism evidence="1 2">
    <name type="scientific">Escherichia coli</name>
    <dbReference type="NCBI Taxonomy" id="562"/>
    <lineage>
        <taxon>Bacteria</taxon>
        <taxon>Pseudomonadati</taxon>
        <taxon>Pseudomonadota</taxon>
        <taxon>Gammaproteobacteria</taxon>
        <taxon>Enterobacterales</taxon>
        <taxon>Enterobacteriaceae</taxon>
        <taxon>Escherichia</taxon>
    </lineage>
</organism>
<keyword evidence="1" id="KW-0378">Hydrolase</keyword>
<dbReference type="Proteomes" id="UP000254052">
    <property type="component" value="Unassembled WGS sequence"/>
</dbReference>
<dbReference type="AlphaFoldDB" id="A0A377DII9"/>